<reference evidence="3" key="1">
    <citation type="submission" date="2010-08" db="EMBL/GenBank/DDBJ databases">
        <authorList>
            <consortium name="Caenorhabditis japonica Sequencing Consortium"/>
            <person name="Wilson R.K."/>
        </authorList>
    </citation>
    <scope>NUCLEOTIDE SEQUENCE [LARGE SCALE GENOMIC DNA]</scope>
    <source>
        <strain evidence="3">DF5081</strain>
    </source>
</reference>
<feature type="region of interest" description="Disordered" evidence="1">
    <location>
        <begin position="71"/>
        <end position="114"/>
    </location>
</feature>
<proteinExistence type="predicted"/>
<keyword evidence="3" id="KW-1185">Reference proteome</keyword>
<sequence length="186" mass="20398">MTYAESTRSVVVYSSIVPPPRTPVGPSMLKDGGIRKGAAPLQPKNGANSLDYWSKAEDEKSGITCYYSRHNMQFPSPRQNNRMKQQPGRPQTSSGQMNGSRYPPFPQSSQPENVMSPPVGIYRNVPAMPRAKLAKEEQKKSVVWGGGGNKNRREQEDVTTAAATSAITPLNPYSANGRKMKGKNMI</sequence>
<dbReference type="EnsemblMetazoa" id="CJA09053.1">
    <property type="protein sequence ID" value="CJA09053.1"/>
    <property type="gene ID" value="WBGene00128258"/>
</dbReference>
<dbReference type="AlphaFoldDB" id="A0A8R1HUD9"/>
<feature type="region of interest" description="Disordered" evidence="1">
    <location>
        <begin position="16"/>
        <end position="46"/>
    </location>
</feature>
<name>A0A8R1HUD9_CAEJA</name>
<evidence type="ECO:0000256" key="1">
    <source>
        <dbReference type="SAM" id="MobiDB-lite"/>
    </source>
</evidence>
<accession>A0A8R1HUD9</accession>
<feature type="compositionally biased region" description="Polar residues" evidence="1">
    <location>
        <begin position="71"/>
        <end position="99"/>
    </location>
</feature>
<reference evidence="2" key="2">
    <citation type="submission" date="2022-06" db="UniProtKB">
        <authorList>
            <consortium name="EnsemblMetazoa"/>
        </authorList>
    </citation>
    <scope>IDENTIFICATION</scope>
    <source>
        <strain evidence="2">DF5081</strain>
    </source>
</reference>
<dbReference type="Proteomes" id="UP000005237">
    <property type="component" value="Unassembled WGS sequence"/>
</dbReference>
<evidence type="ECO:0000313" key="3">
    <source>
        <dbReference type="Proteomes" id="UP000005237"/>
    </source>
</evidence>
<protein>
    <submittedName>
        <fullName evidence="2">Uncharacterized protein</fullName>
    </submittedName>
</protein>
<feature type="region of interest" description="Disordered" evidence="1">
    <location>
        <begin position="133"/>
        <end position="163"/>
    </location>
</feature>
<evidence type="ECO:0000313" key="2">
    <source>
        <dbReference type="EnsemblMetazoa" id="CJA09053.1"/>
    </source>
</evidence>
<organism evidence="2 3">
    <name type="scientific">Caenorhabditis japonica</name>
    <dbReference type="NCBI Taxonomy" id="281687"/>
    <lineage>
        <taxon>Eukaryota</taxon>
        <taxon>Metazoa</taxon>
        <taxon>Ecdysozoa</taxon>
        <taxon>Nematoda</taxon>
        <taxon>Chromadorea</taxon>
        <taxon>Rhabditida</taxon>
        <taxon>Rhabditina</taxon>
        <taxon>Rhabditomorpha</taxon>
        <taxon>Rhabditoidea</taxon>
        <taxon>Rhabditidae</taxon>
        <taxon>Peloderinae</taxon>
        <taxon>Caenorhabditis</taxon>
    </lineage>
</organism>